<dbReference type="EMBL" id="FSRA01000002">
    <property type="protein sequence ID" value="SIO55761.1"/>
    <property type="molecule type" value="Genomic_DNA"/>
</dbReference>
<name>A0A1N6KGR6_9BACT</name>
<accession>A0A1N6KGR6</accession>
<dbReference type="STRING" id="536979.SAMN04488055_5813"/>
<protein>
    <submittedName>
        <fullName evidence="1">Uncharacterized protein</fullName>
    </submittedName>
</protein>
<evidence type="ECO:0000313" key="1">
    <source>
        <dbReference type="EMBL" id="SIO55761.1"/>
    </source>
</evidence>
<reference evidence="1 2" key="1">
    <citation type="submission" date="2016-11" db="EMBL/GenBank/DDBJ databases">
        <authorList>
            <person name="Jaros S."/>
            <person name="Januszkiewicz K."/>
            <person name="Wedrychowicz H."/>
        </authorList>
    </citation>
    <scope>NUCLEOTIDE SEQUENCE [LARGE SCALE GENOMIC DNA]</scope>
    <source>
        <strain evidence="1 2">DSM 24787</strain>
    </source>
</reference>
<sequence>MGLDWRPFGKPKPGFEERFNEIFRIIQGKDKIQLSFLDKLKGKKRPTHDELLDEWFSIQIKSYETIKAPLVGRDAPADKWLKDQYESSDKSVPYDEFAREFNGYYVIELAEETDGVPVYIAMGQDRNVFRGQFLADCKDLIGEDLLNEAWETKLADDTLKYGIQLLAIADEIASANNLQHIKDQRIPPDTDENSLESKLHILYSAGKWLTFYGKNGHGFEADF</sequence>
<gene>
    <name evidence="1" type="ORF">SAMN04488055_5813</name>
</gene>
<dbReference type="Proteomes" id="UP000185003">
    <property type="component" value="Unassembled WGS sequence"/>
</dbReference>
<organism evidence="1 2">
    <name type="scientific">Chitinophaga niabensis</name>
    <dbReference type="NCBI Taxonomy" id="536979"/>
    <lineage>
        <taxon>Bacteria</taxon>
        <taxon>Pseudomonadati</taxon>
        <taxon>Bacteroidota</taxon>
        <taxon>Chitinophagia</taxon>
        <taxon>Chitinophagales</taxon>
        <taxon>Chitinophagaceae</taxon>
        <taxon>Chitinophaga</taxon>
    </lineage>
</organism>
<dbReference type="RefSeq" id="WP_074243004.1">
    <property type="nucleotide sequence ID" value="NZ_FSRA01000002.1"/>
</dbReference>
<dbReference type="AlphaFoldDB" id="A0A1N6KGR6"/>
<proteinExistence type="predicted"/>
<evidence type="ECO:0000313" key="2">
    <source>
        <dbReference type="Proteomes" id="UP000185003"/>
    </source>
</evidence>
<dbReference type="OrthoDB" id="8612398at2"/>
<keyword evidence="2" id="KW-1185">Reference proteome</keyword>